<dbReference type="WBParaSite" id="PS1159_v2.g13747.t1">
    <property type="protein sequence ID" value="PS1159_v2.g13747.t1"/>
    <property type="gene ID" value="PS1159_v2.g13747"/>
</dbReference>
<protein>
    <submittedName>
        <fullName evidence="2">C-type lectin domain-containing protein</fullName>
    </submittedName>
</protein>
<dbReference type="Proteomes" id="UP000887580">
    <property type="component" value="Unplaced"/>
</dbReference>
<evidence type="ECO:0000313" key="2">
    <source>
        <dbReference type="WBParaSite" id="PS1159_v2.g13747.t1"/>
    </source>
</evidence>
<evidence type="ECO:0000313" key="1">
    <source>
        <dbReference type="Proteomes" id="UP000887580"/>
    </source>
</evidence>
<name>A0AC35F4H6_9BILA</name>
<proteinExistence type="predicted"/>
<sequence length="150" mass="17273">MLFVLIFLFINFQFISTICPNGSFLYQSNCYIFNSTEVGYEEAELTCKNYGGHLASIHNAFENSALHSASQNYTGTSFWIGARRYPYEAIPWEWTDRTSWDFTDWGPYGYINSPVNDCAHMYVTAGDWDASTKYDTLPFVCKVHADRFSL</sequence>
<organism evidence="1 2">
    <name type="scientific">Panagrolaimus sp. PS1159</name>
    <dbReference type="NCBI Taxonomy" id="55785"/>
    <lineage>
        <taxon>Eukaryota</taxon>
        <taxon>Metazoa</taxon>
        <taxon>Ecdysozoa</taxon>
        <taxon>Nematoda</taxon>
        <taxon>Chromadorea</taxon>
        <taxon>Rhabditida</taxon>
        <taxon>Tylenchina</taxon>
        <taxon>Panagrolaimomorpha</taxon>
        <taxon>Panagrolaimoidea</taxon>
        <taxon>Panagrolaimidae</taxon>
        <taxon>Panagrolaimus</taxon>
    </lineage>
</organism>
<reference evidence="2" key="1">
    <citation type="submission" date="2022-11" db="UniProtKB">
        <authorList>
            <consortium name="WormBaseParasite"/>
        </authorList>
    </citation>
    <scope>IDENTIFICATION</scope>
</reference>
<accession>A0AC35F4H6</accession>